<dbReference type="InterPro" id="IPR027417">
    <property type="entry name" value="P-loop_NTPase"/>
</dbReference>
<organism evidence="4 5">
    <name type="scientific">Trichinella nativa</name>
    <dbReference type="NCBI Taxonomy" id="6335"/>
    <lineage>
        <taxon>Eukaryota</taxon>
        <taxon>Metazoa</taxon>
        <taxon>Ecdysozoa</taxon>
        <taxon>Nematoda</taxon>
        <taxon>Enoplea</taxon>
        <taxon>Dorylaimia</taxon>
        <taxon>Trichinellida</taxon>
        <taxon>Trichinellidae</taxon>
        <taxon>Trichinella</taxon>
    </lineage>
</organism>
<feature type="domain" description="ATPase dynein-related AAA" evidence="3">
    <location>
        <begin position="94"/>
        <end position="234"/>
    </location>
</feature>
<keyword evidence="1" id="KW-0547">Nucleotide-binding</keyword>
<dbReference type="PANTHER" id="PTHR48103:SF2">
    <property type="entry name" value="MIDASIN"/>
    <property type="match status" value="1"/>
</dbReference>
<dbReference type="PANTHER" id="PTHR48103">
    <property type="entry name" value="MIDASIN-RELATED"/>
    <property type="match status" value="1"/>
</dbReference>
<dbReference type="FunFam" id="3.40.50.300:FF:001384">
    <property type="entry name" value="Midasin"/>
    <property type="match status" value="1"/>
</dbReference>
<dbReference type="Proteomes" id="UP000243006">
    <property type="component" value="Unassembled WGS sequence"/>
</dbReference>
<name>A0A1Y3EPG2_9BILA</name>
<dbReference type="EMBL" id="LVZM01009516">
    <property type="protein sequence ID" value="OUC45439.1"/>
    <property type="molecule type" value="Genomic_DNA"/>
</dbReference>
<dbReference type="Gene3D" id="3.40.50.300">
    <property type="entry name" value="P-loop containing nucleotide triphosphate hydrolases"/>
    <property type="match status" value="1"/>
</dbReference>
<feature type="non-terminal residue" evidence="4">
    <location>
        <position position="1"/>
    </location>
</feature>
<dbReference type="GO" id="GO:0000027">
    <property type="term" value="P:ribosomal large subunit assembly"/>
    <property type="evidence" value="ECO:0007669"/>
    <property type="project" value="TreeGrafter"/>
</dbReference>
<evidence type="ECO:0000313" key="4">
    <source>
        <dbReference type="EMBL" id="OUC45439.1"/>
    </source>
</evidence>
<dbReference type="AlphaFoldDB" id="A0A1Y3EPG2"/>
<dbReference type="InterPro" id="IPR011704">
    <property type="entry name" value="ATPase_dyneun-rel_AAA"/>
</dbReference>
<evidence type="ECO:0000256" key="2">
    <source>
        <dbReference type="ARBA" id="ARBA00022840"/>
    </source>
</evidence>
<dbReference type="GO" id="GO:0005524">
    <property type="term" value="F:ATP binding"/>
    <property type="evidence" value="ECO:0007669"/>
    <property type="project" value="UniProtKB-KW"/>
</dbReference>
<comment type="caution">
    <text evidence="4">The sequence shown here is derived from an EMBL/GenBank/DDBJ whole genome shotgun (WGS) entry which is preliminary data.</text>
</comment>
<sequence length="280" mass="31480">AKGAAVSVEERKKFGDDVFEHLLKSLESQLGRVNRSKLLNAHVTNHDDHLQIGCFTVAKGSKQCSTETTVIDAFGMRTYDFFRLARALSVQRPILIQGSPGVGKSTLVMEFAALTGHRIIRINLSEQTDLCDLFGSEFPIMNDKSRQMFTWLDGPLLAAVKKGHWVLLDEMNLASQTVLEGLNACFDHRGEITIPELGKTFSVGRTATRFFACQNPYNQGGNRKALPRSFVSRFTLIHLNNLTETDELEIMRHKFTNIEGHVLKNMVTFNSKVYHDICSF</sequence>
<dbReference type="GO" id="GO:0016887">
    <property type="term" value="F:ATP hydrolysis activity"/>
    <property type="evidence" value="ECO:0007669"/>
    <property type="project" value="InterPro"/>
</dbReference>
<dbReference type="Pfam" id="PF07728">
    <property type="entry name" value="AAA_5"/>
    <property type="match status" value="1"/>
</dbReference>
<evidence type="ECO:0000313" key="5">
    <source>
        <dbReference type="Proteomes" id="UP000243006"/>
    </source>
</evidence>
<protein>
    <submittedName>
        <fullName evidence="4">Putative ATPase family protein</fullName>
    </submittedName>
</protein>
<dbReference type="GO" id="GO:0000055">
    <property type="term" value="P:ribosomal large subunit export from nucleus"/>
    <property type="evidence" value="ECO:0007669"/>
    <property type="project" value="TreeGrafter"/>
</dbReference>
<dbReference type="SUPFAM" id="SSF52540">
    <property type="entry name" value="P-loop containing nucleoside triphosphate hydrolases"/>
    <property type="match status" value="1"/>
</dbReference>
<evidence type="ECO:0000256" key="1">
    <source>
        <dbReference type="ARBA" id="ARBA00022741"/>
    </source>
</evidence>
<dbReference type="GO" id="GO:0030687">
    <property type="term" value="C:preribosome, large subunit precursor"/>
    <property type="evidence" value="ECO:0007669"/>
    <property type="project" value="TreeGrafter"/>
</dbReference>
<proteinExistence type="predicted"/>
<reference evidence="4 5" key="1">
    <citation type="submission" date="2015-04" db="EMBL/GenBank/DDBJ databases">
        <title>Draft genome of the roundworm Trichinella nativa.</title>
        <authorList>
            <person name="Mitreva M."/>
        </authorList>
    </citation>
    <scope>NUCLEOTIDE SEQUENCE [LARGE SCALE GENOMIC DNA]</scope>
    <source>
        <strain evidence="4 5">ISS45</strain>
    </source>
</reference>
<gene>
    <name evidence="4" type="ORF">D917_08441</name>
</gene>
<accession>A0A1Y3EPG2</accession>
<dbReference type="GO" id="GO:0005634">
    <property type="term" value="C:nucleus"/>
    <property type="evidence" value="ECO:0007669"/>
    <property type="project" value="TreeGrafter"/>
</dbReference>
<evidence type="ECO:0000259" key="3">
    <source>
        <dbReference type="Pfam" id="PF07728"/>
    </source>
</evidence>
<keyword evidence="2" id="KW-0067">ATP-binding</keyword>